<evidence type="ECO:0000313" key="2">
    <source>
        <dbReference type="Proteomes" id="UP000069205"/>
    </source>
</evidence>
<dbReference type="Proteomes" id="UP000069205">
    <property type="component" value="Chromosome"/>
</dbReference>
<dbReference type="KEGG" id="nmv:NITMOv2_0700"/>
<dbReference type="AlphaFoldDB" id="A0A0K2G837"/>
<dbReference type="Gene3D" id="3.20.20.410">
    <property type="entry name" value="Protein of unknown function UPF0759"/>
    <property type="match status" value="1"/>
</dbReference>
<dbReference type="PANTHER" id="PTHR30348:SF4">
    <property type="entry name" value="DUF72 DOMAIN-CONTAINING PROTEIN"/>
    <property type="match status" value="1"/>
</dbReference>
<dbReference type="InterPro" id="IPR036520">
    <property type="entry name" value="UPF0759_sf"/>
</dbReference>
<dbReference type="InterPro" id="IPR002763">
    <property type="entry name" value="DUF72"/>
</dbReference>
<dbReference type="EMBL" id="CP011801">
    <property type="protein sequence ID" value="ALA57136.1"/>
    <property type="molecule type" value="Genomic_DNA"/>
</dbReference>
<dbReference type="RefSeq" id="WP_053378525.1">
    <property type="nucleotide sequence ID" value="NZ_CP011801.1"/>
</dbReference>
<dbReference type="PATRIC" id="fig|42253.5.peg.692"/>
<organism evidence="1 2">
    <name type="scientific">Nitrospira moscoviensis</name>
    <dbReference type="NCBI Taxonomy" id="42253"/>
    <lineage>
        <taxon>Bacteria</taxon>
        <taxon>Pseudomonadati</taxon>
        <taxon>Nitrospirota</taxon>
        <taxon>Nitrospiria</taxon>
        <taxon>Nitrospirales</taxon>
        <taxon>Nitrospiraceae</taxon>
        <taxon>Nitrospira</taxon>
    </lineage>
</organism>
<dbReference type="STRING" id="42253.NITMOv2_0700"/>
<evidence type="ECO:0000313" key="1">
    <source>
        <dbReference type="EMBL" id="ALA57136.1"/>
    </source>
</evidence>
<dbReference type="OrthoDB" id="9780310at2"/>
<accession>A0A0K2G837</accession>
<gene>
    <name evidence="1" type="ORF">NITMOv2_0700</name>
</gene>
<dbReference type="SUPFAM" id="SSF117396">
    <property type="entry name" value="TM1631-like"/>
    <property type="match status" value="1"/>
</dbReference>
<dbReference type="Pfam" id="PF01904">
    <property type="entry name" value="DUF72"/>
    <property type="match status" value="1"/>
</dbReference>
<name>A0A0K2G837_NITMO</name>
<keyword evidence="2" id="KW-1185">Reference proteome</keyword>
<protein>
    <recommendedName>
        <fullName evidence="3">DUF72 domain-containing protein</fullName>
    </recommendedName>
</protein>
<sequence length="240" mass="28189">MARIYIGLSGYSYKAWQGADRFYPPDIKQAGFLRYYASRYQTVELDGVWYRLPTDKTVRAWIDQTPADFIYAPKAHREITHIRRLKPEGLPTLKAMLERLEPLRQAGKLGPILLQLPPQLKREDARLGAFLDALPSTHRWALEFRHDSWHTAEIERLLHDHNVAWAAVETDERAAEQRDTADFRYARLRKSAYDKQQLSRWADRLRESSQHGQDCFVYCKHEDEGSPWLWADELVQPLSR</sequence>
<evidence type="ECO:0008006" key="3">
    <source>
        <dbReference type="Google" id="ProtNLM"/>
    </source>
</evidence>
<dbReference type="PANTHER" id="PTHR30348">
    <property type="entry name" value="UNCHARACTERIZED PROTEIN YECE"/>
    <property type="match status" value="1"/>
</dbReference>
<proteinExistence type="predicted"/>
<reference evidence="1 2" key="1">
    <citation type="journal article" date="2015" name="Proc. Natl. Acad. Sci. U.S.A.">
        <title>Expanded metabolic versatility of ubiquitous nitrite-oxidizing bacteria from the genus Nitrospira.</title>
        <authorList>
            <person name="Koch H."/>
            <person name="Lucker S."/>
            <person name="Albertsen M."/>
            <person name="Kitzinger K."/>
            <person name="Herbold C."/>
            <person name="Spieck E."/>
            <person name="Nielsen P.H."/>
            <person name="Wagner M."/>
            <person name="Daims H."/>
        </authorList>
    </citation>
    <scope>NUCLEOTIDE SEQUENCE [LARGE SCALE GENOMIC DNA]</scope>
    <source>
        <strain evidence="1 2">NSP M-1</strain>
    </source>
</reference>